<evidence type="ECO:0000256" key="8">
    <source>
        <dbReference type="ARBA" id="ARBA00023136"/>
    </source>
</evidence>
<dbReference type="PROSITE" id="PS52016">
    <property type="entry name" value="TONB_DEPENDENT_REC_3"/>
    <property type="match status" value="1"/>
</dbReference>
<dbReference type="PANTHER" id="PTHR30069:SF53">
    <property type="entry name" value="COLICIN I RECEPTOR-RELATED"/>
    <property type="match status" value="1"/>
</dbReference>
<sequence>MLFRALRLRFLAFSLLPVAAAAQVLDPLVVTATRSPQPLSALPVTVDVFNADDLSDTTALTVDEALKASAAFSLFRRQGSLSANPTTQGVSLRNLGPNGAGRTLVLVDGIPLNDPFGGWVTWSKAPRLALTSAEIVRGGGSSAWGSAALGGTIQLLTASSQPADAAVSSTQLQIEGGDFGTFAADLHHTTVRGADTFTINTRGFRSDGFRRTASEWAGPIDRPTDLEQGTAQVSWSRTTTNGTRGTLTARIFREERGNGTPLQRNRTREALLAASASGTLELLSAPADWTATAYVQTQEFANRFTSVSDARDSEIAVLDQYAVPADAAGAAATITWSDNDQTTTAGADVRWVQGETRENYFRSGDDFTRNRRAGGTQTFAGVFAHHDRALTSALRGSLSARLDAWQLSDAHRIEIDRTAGSIVREDDLPSRDGVEFNPRAGLVWQATNNWRLHTAAYSAFRLPTLNELYRPFRVGNDITEANPDLAPESLRGIELGTTFATRDLRLRANAFTNRLEDAVANVTLGAGPGVVPGVGFVPAGGLGRRRENLPRVDVHGLELSAHWQPATALTLRADYLYSDSSDHATGLNLPQVSRHTVVLGADWRPLAALTFGAQARYLSDAYEDDANTLVLDAAMTVDLRLGYRFAADRELFVAIENVFDEAVVTRRTTDGLYDLGTPRFSRAGVRWTW</sequence>
<keyword evidence="9 10" id="KW-0998">Cell outer membrane</keyword>
<evidence type="ECO:0000256" key="9">
    <source>
        <dbReference type="ARBA" id="ARBA00023237"/>
    </source>
</evidence>
<evidence type="ECO:0000256" key="7">
    <source>
        <dbReference type="ARBA" id="ARBA00023077"/>
    </source>
</evidence>
<keyword evidence="15" id="KW-0675">Receptor</keyword>
<dbReference type="InterPro" id="IPR012910">
    <property type="entry name" value="Plug_dom"/>
</dbReference>
<dbReference type="InterPro" id="IPR037066">
    <property type="entry name" value="Plug_dom_sf"/>
</dbReference>
<keyword evidence="6" id="KW-0406">Ion transport</keyword>
<keyword evidence="2 10" id="KW-0813">Transport</keyword>
<keyword evidence="8 10" id="KW-0472">Membrane</keyword>
<comment type="subcellular location">
    <subcellularLocation>
        <location evidence="1 10">Cell outer membrane</location>
        <topology evidence="1 10">Multi-pass membrane protein</topology>
    </subcellularLocation>
</comment>
<dbReference type="Pfam" id="PF07715">
    <property type="entry name" value="Plug"/>
    <property type="match status" value="1"/>
</dbReference>
<reference evidence="15 16" key="2">
    <citation type="submission" date="2023-12" db="EMBL/GenBank/DDBJ databases">
        <title>Description of an unclassified Opitutus bacterium of Verrucomicrobiota.</title>
        <authorList>
            <person name="Zhang D.-F."/>
        </authorList>
    </citation>
    <scope>NUCLEOTIDE SEQUENCE [LARGE SCALE GENOMIC DNA]</scope>
    <source>
        <strain evidence="15 16">WL0086</strain>
    </source>
</reference>
<dbReference type="InterPro" id="IPR039426">
    <property type="entry name" value="TonB-dep_rcpt-like"/>
</dbReference>
<evidence type="ECO:0000256" key="2">
    <source>
        <dbReference type="ARBA" id="ARBA00022448"/>
    </source>
</evidence>
<evidence type="ECO:0000256" key="12">
    <source>
        <dbReference type="SAM" id="SignalP"/>
    </source>
</evidence>
<name>A0ABZ1C4K2_9BACT</name>
<evidence type="ECO:0000259" key="14">
    <source>
        <dbReference type="Pfam" id="PF07715"/>
    </source>
</evidence>
<evidence type="ECO:0000256" key="3">
    <source>
        <dbReference type="ARBA" id="ARBA00022452"/>
    </source>
</evidence>
<feature type="domain" description="TonB-dependent receptor plug" evidence="14">
    <location>
        <begin position="40"/>
        <end position="152"/>
    </location>
</feature>
<evidence type="ECO:0000256" key="4">
    <source>
        <dbReference type="ARBA" id="ARBA00022692"/>
    </source>
</evidence>
<feature type="signal peptide" evidence="12">
    <location>
        <begin position="1"/>
        <end position="21"/>
    </location>
</feature>
<dbReference type="PANTHER" id="PTHR30069">
    <property type="entry name" value="TONB-DEPENDENT OUTER MEMBRANE RECEPTOR"/>
    <property type="match status" value="1"/>
</dbReference>
<organism evidence="15 16">
    <name type="scientific">Actomonas aquatica</name>
    <dbReference type="NCBI Taxonomy" id="2866162"/>
    <lineage>
        <taxon>Bacteria</taxon>
        <taxon>Pseudomonadati</taxon>
        <taxon>Verrucomicrobiota</taxon>
        <taxon>Opitutia</taxon>
        <taxon>Opitutales</taxon>
        <taxon>Opitutaceae</taxon>
        <taxon>Actomonas</taxon>
    </lineage>
</organism>
<keyword evidence="16" id="KW-1185">Reference proteome</keyword>
<feature type="chain" id="PRO_5045112741" evidence="12">
    <location>
        <begin position="22"/>
        <end position="689"/>
    </location>
</feature>
<evidence type="ECO:0000256" key="1">
    <source>
        <dbReference type="ARBA" id="ARBA00004571"/>
    </source>
</evidence>
<evidence type="ECO:0000256" key="11">
    <source>
        <dbReference type="RuleBase" id="RU003357"/>
    </source>
</evidence>
<dbReference type="EMBL" id="CP139781">
    <property type="protein sequence ID" value="WRQ86287.1"/>
    <property type="molecule type" value="Genomic_DNA"/>
</dbReference>
<protein>
    <submittedName>
        <fullName evidence="15">TonB-dependent receptor</fullName>
    </submittedName>
</protein>
<proteinExistence type="inferred from homology"/>
<evidence type="ECO:0000313" key="15">
    <source>
        <dbReference type="EMBL" id="WRQ86287.1"/>
    </source>
</evidence>
<keyword evidence="4 10" id="KW-0812">Transmembrane</keyword>
<evidence type="ECO:0000256" key="10">
    <source>
        <dbReference type="PROSITE-ProRule" id="PRU01360"/>
    </source>
</evidence>
<keyword evidence="7 11" id="KW-0798">TonB box</keyword>
<evidence type="ECO:0000256" key="5">
    <source>
        <dbReference type="ARBA" id="ARBA00022729"/>
    </source>
</evidence>
<accession>A0ABZ1C4K2</accession>
<evidence type="ECO:0000259" key="13">
    <source>
        <dbReference type="Pfam" id="PF00593"/>
    </source>
</evidence>
<reference evidence="15 16" key="1">
    <citation type="submission" date="2021-08" db="EMBL/GenBank/DDBJ databases">
        <authorList>
            <person name="Zhang D."/>
            <person name="Zhang A."/>
            <person name="Wang L."/>
        </authorList>
    </citation>
    <scope>NUCLEOTIDE SEQUENCE [LARGE SCALE GENOMIC DNA]</scope>
    <source>
        <strain evidence="15 16">WL0086</strain>
    </source>
</reference>
<dbReference type="InterPro" id="IPR000531">
    <property type="entry name" value="Beta-barrel_TonB"/>
</dbReference>
<dbReference type="Pfam" id="PF00593">
    <property type="entry name" value="TonB_dep_Rec_b-barrel"/>
    <property type="match status" value="1"/>
</dbReference>
<dbReference type="Proteomes" id="UP000738431">
    <property type="component" value="Chromosome"/>
</dbReference>
<gene>
    <name evidence="15" type="ORF">K1X11_015840</name>
</gene>
<feature type="domain" description="TonB-dependent receptor-like beta-barrel" evidence="13">
    <location>
        <begin position="223"/>
        <end position="658"/>
    </location>
</feature>
<dbReference type="Gene3D" id="2.40.170.20">
    <property type="entry name" value="TonB-dependent receptor, beta-barrel domain"/>
    <property type="match status" value="1"/>
</dbReference>
<dbReference type="InterPro" id="IPR036942">
    <property type="entry name" value="Beta-barrel_TonB_sf"/>
</dbReference>
<evidence type="ECO:0000256" key="6">
    <source>
        <dbReference type="ARBA" id="ARBA00023065"/>
    </source>
</evidence>
<dbReference type="SUPFAM" id="SSF56935">
    <property type="entry name" value="Porins"/>
    <property type="match status" value="1"/>
</dbReference>
<keyword evidence="3 10" id="KW-1134">Transmembrane beta strand</keyword>
<keyword evidence="5 12" id="KW-0732">Signal</keyword>
<evidence type="ECO:0000313" key="16">
    <source>
        <dbReference type="Proteomes" id="UP000738431"/>
    </source>
</evidence>
<dbReference type="Gene3D" id="2.170.130.10">
    <property type="entry name" value="TonB-dependent receptor, plug domain"/>
    <property type="match status" value="1"/>
</dbReference>
<dbReference type="RefSeq" id="WP_221031216.1">
    <property type="nucleotide sequence ID" value="NZ_CP139781.1"/>
</dbReference>
<comment type="similarity">
    <text evidence="10 11">Belongs to the TonB-dependent receptor family.</text>
</comment>